<dbReference type="EMBL" id="CP022163">
    <property type="protein sequence ID" value="ATB34055.1"/>
    <property type="molecule type" value="Genomic_DNA"/>
</dbReference>
<evidence type="ECO:0000313" key="2">
    <source>
        <dbReference type="Proteomes" id="UP000217289"/>
    </source>
</evidence>
<dbReference type="OrthoDB" id="5514595at2"/>
<organism evidence="1 2">
    <name type="scientific">Melittangium boletus DSM 14713</name>
    <dbReference type="NCBI Taxonomy" id="1294270"/>
    <lineage>
        <taxon>Bacteria</taxon>
        <taxon>Pseudomonadati</taxon>
        <taxon>Myxococcota</taxon>
        <taxon>Myxococcia</taxon>
        <taxon>Myxococcales</taxon>
        <taxon>Cystobacterineae</taxon>
        <taxon>Archangiaceae</taxon>
        <taxon>Melittangium</taxon>
    </lineage>
</organism>
<name>A0A250IQM7_9BACT</name>
<proteinExistence type="predicted"/>
<evidence type="ECO:0000313" key="1">
    <source>
        <dbReference type="EMBL" id="ATB34055.1"/>
    </source>
</evidence>
<dbReference type="Proteomes" id="UP000217289">
    <property type="component" value="Chromosome"/>
</dbReference>
<protein>
    <submittedName>
        <fullName evidence="1">Uncharacterized protein</fullName>
    </submittedName>
</protein>
<sequence length="153" mass="17166">MGAGITFDDSLWPLLISRFRGSVSDADFEEYLVRGAAYLRRGELYVSVLDMGRLALPTAAQRQRQLEWMRDQKQALREQLIGCAFLLDSPIIRLTLSTIFHVVPLPSPYVAVSDLATGARWASVRLEEHGLIEASLRVQHHFGLTTSWDAQAP</sequence>
<accession>A0A250IQM7</accession>
<dbReference type="RefSeq" id="WP_095982002.1">
    <property type="nucleotide sequence ID" value="NZ_CP022163.1"/>
</dbReference>
<dbReference type="AlphaFoldDB" id="A0A250IQM7"/>
<gene>
    <name evidence="1" type="ORF">MEBOL_007556</name>
</gene>
<dbReference type="KEGG" id="mbd:MEBOL_007556"/>
<keyword evidence="2" id="KW-1185">Reference proteome</keyword>
<reference evidence="1 2" key="1">
    <citation type="submission" date="2017-06" db="EMBL/GenBank/DDBJ databases">
        <authorList>
            <person name="Kim H.J."/>
            <person name="Triplett B.A."/>
        </authorList>
    </citation>
    <scope>NUCLEOTIDE SEQUENCE [LARGE SCALE GENOMIC DNA]</scope>
    <source>
        <strain evidence="1 2">DSM 14713</strain>
    </source>
</reference>